<reference evidence="1 2" key="1">
    <citation type="submission" date="2017-06" db="EMBL/GenBank/DDBJ databases">
        <authorList>
            <person name="Kim H.J."/>
            <person name="Triplett B.A."/>
        </authorList>
    </citation>
    <scope>NUCLEOTIDE SEQUENCE [LARGE SCALE GENOMIC DNA]</scope>
    <source>
        <strain evidence="1 2">U15</strain>
    </source>
</reference>
<dbReference type="RefSeq" id="WP_089401425.1">
    <property type="nucleotide sequence ID" value="NZ_FZOT01000022.1"/>
</dbReference>
<dbReference type="Proteomes" id="UP000198284">
    <property type="component" value="Unassembled WGS sequence"/>
</dbReference>
<evidence type="ECO:0000313" key="2">
    <source>
        <dbReference type="Proteomes" id="UP000198284"/>
    </source>
</evidence>
<proteinExistence type="predicted"/>
<organism evidence="1 2">
    <name type="scientific">Noviherbaspirillum humi</name>
    <dbReference type="NCBI Taxonomy" id="1688639"/>
    <lineage>
        <taxon>Bacteria</taxon>
        <taxon>Pseudomonadati</taxon>
        <taxon>Pseudomonadota</taxon>
        <taxon>Betaproteobacteria</taxon>
        <taxon>Burkholderiales</taxon>
        <taxon>Oxalobacteraceae</taxon>
        <taxon>Noviherbaspirillum</taxon>
    </lineage>
</organism>
<sequence>MSKMFGRAFIRVNGLTLASLPGTGKLDPGGVERTPVVGDYGFLGYTEKPVHAEIECDIIVDANTDIVALNRTADASVTFECDSGQVFIVRNASLAMPVKPQSGDGKASVKFIGSAAEQA</sequence>
<dbReference type="EMBL" id="FZOT01000022">
    <property type="protein sequence ID" value="SNT28975.1"/>
    <property type="molecule type" value="Genomic_DNA"/>
</dbReference>
<keyword evidence="2" id="KW-1185">Reference proteome</keyword>
<dbReference type="Pfam" id="PF10618">
    <property type="entry name" value="Tail_tube"/>
    <property type="match status" value="1"/>
</dbReference>
<dbReference type="OrthoDB" id="5465127at2"/>
<dbReference type="InterPro" id="IPR019596">
    <property type="entry name" value="Phage_Mu_GpM_tail_tub"/>
</dbReference>
<evidence type="ECO:0000313" key="1">
    <source>
        <dbReference type="EMBL" id="SNT28975.1"/>
    </source>
</evidence>
<accession>A0A239LF56</accession>
<protein>
    <submittedName>
        <fullName evidence="1">Phage tail tube protein</fullName>
    </submittedName>
</protein>
<dbReference type="AlphaFoldDB" id="A0A239LF56"/>
<gene>
    <name evidence="1" type="ORF">SAMN06265795_12242</name>
</gene>
<name>A0A239LF56_9BURK</name>